<accession>A0A6A5E002</accession>
<evidence type="ECO:0000313" key="1">
    <source>
        <dbReference type="EMBL" id="KAF1381191.1"/>
    </source>
</evidence>
<evidence type="ECO:0000313" key="2">
    <source>
        <dbReference type="Proteomes" id="UP000465112"/>
    </source>
</evidence>
<proteinExistence type="predicted"/>
<gene>
    <name evidence="1" type="ORF">PFLUV_G00150990</name>
</gene>
<keyword evidence="2" id="KW-1185">Reference proteome</keyword>
<name>A0A6A5E002_PERFL</name>
<dbReference type="EMBL" id="VHII01000013">
    <property type="protein sequence ID" value="KAF1381191.1"/>
    <property type="molecule type" value="Genomic_DNA"/>
</dbReference>
<comment type="caution">
    <text evidence="1">The sequence shown here is derived from an EMBL/GenBank/DDBJ whole genome shotgun (WGS) entry which is preliminary data.</text>
</comment>
<organism evidence="1 2">
    <name type="scientific">Perca fluviatilis</name>
    <name type="common">European perch</name>
    <dbReference type="NCBI Taxonomy" id="8168"/>
    <lineage>
        <taxon>Eukaryota</taxon>
        <taxon>Metazoa</taxon>
        <taxon>Chordata</taxon>
        <taxon>Craniata</taxon>
        <taxon>Vertebrata</taxon>
        <taxon>Euteleostomi</taxon>
        <taxon>Actinopterygii</taxon>
        <taxon>Neopterygii</taxon>
        <taxon>Teleostei</taxon>
        <taxon>Neoteleostei</taxon>
        <taxon>Acanthomorphata</taxon>
        <taxon>Eupercaria</taxon>
        <taxon>Perciformes</taxon>
        <taxon>Percoidei</taxon>
        <taxon>Percidae</taxon>
        <taxon>Percinae</taxon>
        <taxon>Perca</taxon>
    </lineage>
</organism>
<protein>
    <submittedName>
        <fullName evidence="1">Uncharacterized protein</fullName>
    </submittedName>
</protein>
<sequence>MFLWNRPVSLSLKQHLKQKMLLFSEKRTYEMWKITEEVTGLGSSSGEMGAYMSADFVMDVMYPEIVIKILEGEGLSRLQSEVLMTRGGIAF</sequence>
<reference evidence="1 2" key="1">
    <citation type="submission" date="2019-06" db="EMBL/GenBank/DDBJ databases">
        <title>A chromosome-scale genome assembly of the European perch, Perca fluviatilis.</title>
        <authorList>
            <person name="Roques C."/>
            <person name="Zahm M."/>
            <person name="Cabau C."/>
            <person name="Klopp C."/>
            <person name="Bouchez O."/>
            <person name="Donnadieu C."/>
            <person name="Kuhl H."/>
            <person name="Gislard M."/>
            <person name="Guendouz S."/>
            <person name="Journot L."/>
            <person name="Haffray P."/>
            <person name="Bestin A."/>
            <person name="Morvezen R."/>
            <person name="Feron R."/>
            <person name="Wen M."/>
            <person name="Jouanno E."/>
            <person name="Herpin A."/>
            <person name="Schartl M."/>
            <person name="Postlethwait J."/>
            <person name="Schaerlinger B."/>
            <person name="Chardard D."/>
            <person name="Lecocq T."/>
            <person name="Poncet C."/>
            <person name="Jaffrelo L."/>
            <person name="Lampietro C."/>
            <person name="Guiguen Y."/>
        </authorList>
    </citation>
    <scope>NUCLEOTIDE SEQUENCE [LARGE SCALE GENOMIC DNA]</scope>
    <source>
        <tissue evidence="1">Blood</tissue>
    </source>
</reference>
<dbReference type="AlphaFoldDB" id="A0A6A5E002"/>
<dbReference type="Proteomes" id="UP000465112">
    <property type="component" value="Chromosome 13"/>
</dbReference>